<proteinExistence type="inferred from homology"/>
<dbReference type="CDD" id="cd01852">
    <property type="entry name" value="AIG1"/>
    <property type="match status" value="1"/>
</dbReference>
<dbReference type="Pfam" id="PF04548">
    <property type="entry name" value="AIG1"/>
    <property type="match status" value="1"/>
</dbReference>
<evidence type="ECO:0000313" key="6">
    <source>
        <dbReference type="Ensembl" id="ENSKMAP00000022582.1"/>
    </source>
</evidence>
<dbReference type="Gene3D" id="3.40.50.300">
    <property type="entry name" value="P-loop containing nucleotide triphosphate hydrolases"/>
    <property type="match status" value="1"/>
</dbReference>
<dbReference type="InterPro" id="IPR006703">
    <property type="entry name" value="G_AIG1"/>
</dbReference>
<reference evidence="6" key="2">
    <citation type="submission" date="2025-09" db="UniProtKB">
        <authorList>
            <consortium name="Ensembl"/>
        </authorList>
    </citation>
    <scope>IDENTIFICATION</scope>
</reference>
<evidence type="ECO:0000256" key="2">
    <source>
        <dbReference type="ARBA" id="ARBA00022741"/>
    </source>
</evidence>
<dbReference type="InterPro" id="IPR027417">
    <property type="entry name" value="P-loop_NTPase"/>
</dbReference>
<keyword evidence="7" id="KW-1185">Reference proteome</keyword>
<dbReference type="PROSITE" id="PS51720">
    <property type="entry name" value="G_AIG1"/>
    <property type="match status" value="1"/>
</dbReference>
<evidence type="ECO:0000256" key="4">
    <source>
        <dbReference type="SAM" id="Coils"/>
    </source>
</evidence>
<sequence>MESLYVPVSDLRLVLVGKTGAGKSSSGNTILGREAFRAAARHGSEKMFCKMVSVVDTPGLFDTYQTEDAVKKEIAKCINMSAPGPHAILVVIRVGSFSAEERDAVMKVDEIFGQEAWKYAMILFTHGDEVDSDFNKMLEEAPGELKEILKKVGNRYHIFNNLKANNRQQVLDLLEKVQKMVDDNGGKFYSSDNYKKAAEILDQRETELKRLYEKKMEEEIKAVKANYEKLLREAGDKREQLERRLQSELEELKRCEAPSQFY</sequence>
<name>A0A3Q3GG24_KRYMA</name>
<dbReference type="GO" id="GO:0005525">
    <property type="term" value="F:GTP binding"/>
    <property type="evidence" value="ECO:0007669"/>
    <property type="project" value="UniProtKB-KW"/>
</dbReference>
<dbReference type="GeneTree" id="ENSGT01140000282522"/>
<evidence type="ECO:0000313" key="7">
    <source>
        <dbReference type="Proteomes" id="UP000264800"/>
    </source>
</evidence>
<dbReference type="AlphaFoldDB" id="A0A3Q3GG24"/>
<dbReference type="PANTHER" id="PTHR10903:SF180">
    <property type="entry name" value="GTPASE IMAP FAMILY MEMBER 7-LIKE"/>
    <property type="match status" value="1"/>
</dbReference>
<evidence type="ECO:0000256" key="3">
    <source>
        <dbReference type="ARBA" id="ARBA00023134"/>
    </source>
</evidence>
<dbReference type="FunFam" id="3.40.50.300:FF:000366">
    <property type="entry name" value="GTPase, IMAP family member 2"/>
    <property type="match status" value="1"/>
</dbReference>
<feature type="coiled-coil region" evidence="4">
    <location>
        <begin position="194"/>
        <end position="258"/>
    </location>
</feature>
<dbReference type="InterPro" id="IPR045058">
    <property type="entry name" value="GIMA/IAN/Toc"/>
</dbReference>
<evidence type="ECO:0000259" key="5">
    <source>
        <dbReference type="PROSITE" id="PS51720"/>
    </source>
</evidence>
<dbReference type="Ensembl" id="ENSKMAT00000022869.1">
    <property type="protein sequence ID" value="ENSKMAP00000022582.1"/>
    <property type="gene ID" value="ENSKMAG00000016762.1"/>
</dbReference>
<evidence type="ECO:0000256" key="1">
    <source>
        <dbReference type="ARBA" id="ARBA00008535"/>
    </source>
</evidence>
<feature type="domain" description="AIG1-type G" evidence="5">
    <location>
        <begin position="8"/>
        <end position="198"/>
    </location>
</feature>
<accession>A0A3Q3GG24</accession>
<reference evidence="6" key="1">
    <citation type="submission" date="2025-08" db="UniProtKB">
        <authorList>
            <consortium name="Ensembl"/>
        </authorList>
    </citation>
    <scope>IDENTIFICATION</scope>
</reference>
<keyword evidence="2" id="KW-0547">Nucleotide-binding</keyword>
<organism evidence="6 7">
    <name type="scientific">Kryptolebias marmoratus</name>
    <name type="common">Mangrove killifish</name>
    <name type="synonym">Rivulus marmoratus</name>
    <dbReference type="NCBI Taxonomy" id="37003"/>
    <lineage>
        <taxon>Eukaryota</taxon>
        <taxon>Metazoa</taxon>
        <taxon>Chordata</taxon>
        <taxon>Craniata</taxon>
        <taxon>Vertebrata</taxon>
        <taxon>Euteleostomi</taxon>
        <taxon>Actinopterygii</taxon>
        <taxon>Neopterygii</taxon>
        <taxon>Teleostei</taxon>
        <taxon>Neoteleostei</taxon>
        <taxon>Acanthomorphata</taxon>
        <taxon>Ovalentaria</taxon>
        <taxon>Atherinomorphae</taxon>
        <taxon>Cyprinodontiformes</taxon>
        <taxon>Rivulidae</taxon>
        <taxon>Kryptolebias</taxon>
    </lineage>
</organism>
<dbReference type="PANTHER" id="PTHR10903">
    <property type="entry name" value="GTPASE, IMAP FAMILY MEMBER-RELATED"/>
    <property type="match status" value="1"/>
</dbReference>
<keyword evidence="3" id="KW-0342">GTP-binding</keyword>
<dbReference type="Proteomes" id="UP000264800">
    <property type="component" value="Unplaced"/>
</dbReference>
<keyword evidence="4" id="KW-0175">Coiled coil</keyword>
<comment type="similarity">
    <text evidence="1">Belongs to the TRAFAC class TrmE-Era-EngA-EngB-Septin-like GTPase superfamily. AIG1/Toc34/Toc159-like paraseptin GTPase family. IAN subfamily.</text>
</comment>
<dbReference type="SUPFAM" id="SSF52540">
    <property type="entry name" value="P-loop containing nucleoside triphosphate hydrolases"/>
    <property type="match status" value="1"/>
</dbReference>
<protein>
    <recommendedName>
        <fullName evidence="5">AIG1-type G domain-containing protein</fullName>
    </recommendedName>
</protein>